<dbReference type="EMBL" id="LLXL01000020">
    <property type="protein sequence ID" value="PKK80216.1"/>
    <property type="molecule type" value="Genomic_DNA"/>
</dbReference>
<organism evidence="1 2">
    <name type="scientific">Rhizophagus irregularis</name>
    <dbReference type="NCBI Taxonomy" id="588596"/>
    <lineage>
        <taxon>Eukaryota</taxon>
        <taxon>Fungi</taxon>
        <taxon>Fungi incertae sedis</taxon>
        <taxon>Mucoromycota</taxon>
        <taxon>Glomeromycotina</taxon>
        <taxon>Glomeromycetes</taxon>
        <taxon>Glomerales</taxon>
        <taxon>Glomeraceae</taxon>
        <taxon>Rhizophagus</taxon>
    </lineage>
</organism>
<dbReference type="Proteomes" id="UP000233469">
    <property type="component" value="Unassembled WGS sequence"/>
</dbReference>
<dbReference type="PANTHER" id="PTHR14187:SF5">
    <property type="entry name" value="HEAT SHOCK 70 KDA PROTEIN 12A"/>
    <property type="match status" value="1"/>
</dbReference>
<dbReference type="AlphaFoldDB" id="A0A2N1P274"/>
<dbReference type="PANTHER" id="PTHR14187">
    <property type="entry name" value="ALPHA KINASE/ELONGATION FACTOR 2 KINASE"/>
    <property type="match status" value="1"/>
</dbReference>
<reference evidence="1 2" key="2">
    <citation type="submission" date="2017-10" db="EMBL/GenBank/DDBJ databases">
        <title>Extensive intraspecific genome diversity in a model arbuscular mycorrhizal fungus.</title>
        <authorList>
            <person name="Chen E.C.H."/>
            <person name="Morin E."/>
            <person name="Baudet D."/>
            <person name="Noel J."/>
            <person name="Ndikumana S."/>
            <person name="Charron P."/>
            <person name="St-Onge C."/>
            <person name="Giorgi J."/>
            <person name="Grigoriev I.V."/>
            <person name="Roux C."/>
            <person name="Martin F.M."/>
            <person name="Corradi N."/>
        </authorList>
    </citation>
    <scope>NUCLEOTIDE SEQUENCE [LARGE SCALE GENOMIC DNA]</scope>
    <source>
        <strain evidence="1 2">C2</strain>
    </source>
</reference>
<proteinExistence type="predicted"/>
<reference evidence="1 2" key="1">
    <citation type="submission" date="2016-04" db="EMBL/GenBank/DDBJ databases">
        <title>Genome analyses suggest a sexual origin of heterokaryosis in a supposedly ancient asexual fungus.</title>
        <authorList>
            <person name="Ropars J."/>
            <person name="Sedzielewska K."/>
            <person name="Noel J."/>
            <person name="Charron P."/>
            <person name="Farinelli L."/>
            <person name="Marton T."/>
            <person name="Kruger M."/>
            <person name="Pelin A."/>
            <person name="Brachmann A."/>
            <person name="Corradi N."/>
        </authorList>
    </citation>
    <scope>NUCLEOTIDE SEQUENCE [LARGE SCALE GENOMIC DNA]</scope>
    <source>
        <strain evidence="1 2">C2</strain>
    </source>
</reference>
<protein>
    <submittedName>
        <fullName evidence="1">Uncharacterized protein</fullName>
    </submittedName>
</protein>
<accession>A0A2N1P274</accession>
<sequence>MDIRAVVAIDFGTTFSNVIKWGNPALAQRQSVKDRKAEAAAVYCMRNLKNLKGQNEIIPVNAPFMIVDCGGGTVDLTTRRLLRNKKVKRVKKNYVKKYKNHENHEKL</sequence>
<evidence type="ECO:0000313" key="2">
    <source>
        <dbReference type="Proteomes" id="UP000233469"/>
    </source>
</evidence>
<name>A0A2N1P274_9GLOM</name>
<comment type="caution">
    <text evidence="1">The sequence shown here is derived from an EMBL/GenBank/DDBJ whole genome shotgun (WGS) entry which is preliminary data.</text>
</comment>
<evidence type="ECO:0000313" key="1">
    <source>
        <dbReference type="EMBL" id="PKK80216.1"/>
    </source>
</evidence>
<gene>
    <name evidence="1" type="ORF">RhiirC2_704429</name>
</gene>